<name>A0A1A6C739_9GAMM</name>
<dbReference type="GO" id="GO:0003677">
    <property type="term" value="F:DNA binding"/>
    <property type="evidence" value="ECO:0007669"/>
    <property type="project" value="UniProtKB-UniRule"/>
</dbReference>
<keyword evidence="3 5" id="KW-0238">DNA-binding</keyword>
<protein>
    <recommendedName>
        <fullName evidence="10">Tyr recombinase domain-containing protein</fullName>
    </recommendedName>
</protein>
<dbReference type="InterPro" id="IPR050090">
    <property type="entry name" value="Tyrosine_recombinase_XerCD"/>
</dbReference>
<comment type="caution">
    <text evidence="8">The sequence shown here is derived from an EMBL/GenBank/DDBJ whole genome shotgun (WGS) entry which is preliminary data.</text>
</comment>
<evidence type="ECO:0000259" key="7">
    <source>
        <dbReference type="PROSITE" id="PS51900"/>
    </source>
</evidence>
<keyword evidence="9" id="KW-1185">Reference proteome</keyword>
<dbReference type="PANTHER" id="PTHR30349">
    <property type="entry name" value="PHAGE INTEGRASE-RELATED"/>
    <property type="match status" value="1"/>
</dbReference>
<keyword evidence="4" id="KW-0233">DNA recombination</keyword>
<dbReference type="Pfam" id="PF02899">
    <property type="entry name" value="Phage_int_SAM_1"/>
    <property type="match status" value="1"/>
</dbReference>
<proteinExistence type="inferred from homology"/>
<organism evidence="8 9">
    <name type="scientific">Acidihalobacter prosperus</name>
    <dbReference type="NCBI Taxonomy" id="160660"/>
    <lineage>
        <taxon>Bacteria</taxon>
        <taxon>Pseudomonadati</taxon>
        <taxon>Pseudomonadota</taxon>
        <taxon>Gammaproteobacteria</taxon>
        <taxon>Chromatiales</taxon>
        <taxon>Ectothiorhodospiraceae</taxon>
        <taxon>Acidihalobacter</taxon>
    </lineage>
</organism>
<evidence type="ECO:0000313" key="8">
    <source>
        <dbReference type="EMBL" id="OBS10364.1"/>
    </source>
</evidence>
<evidence type="ECO:0000259" key="6">
    <source>
        <dbReference type="PROSITE" id="PS51898"/>
    </source>
</evidence>
<dbReference type="GO" id="GO:0015074">
    <property type="term" value="P:DNA integration"/>
    <property type="evidence" value="ECO:0007669"/>
    <property type="project" value="UniProtKB-KW"/>
</dbReference>
<dbReference type="Gene3D" id="1.10.443.10">
    <property type="entry name" value="Intergrase catalytic core"/>
    <property type="match status" value="1"/>
</dbReference>
<reference evidence="8 9" key="1">
    <citation type="journal article" date="2014" name="Genome Announc.">
        <title>Draft Genome Sequence of the Iron-Oxidizing, Acidophilic, and Halotolerant 'Thiobacillus prosperus' Type Strain DSM 5130.</title>
        <authorList>
            <person name="Ossandon F.J."/>
            <person name="Cardenas J.P."/>
            <person name="Corbett M."/>
            <person name="Quatrini R."/>
            <person name="Holmes D.S."/>
            <person name="Watkin E."/>
        </authorList>
    </citation>
    <scope>NUCLEOTIDE SEQUENCE [LARGE SCALE GENOMIC DNA]</scope>
    <source>
        <strain evidence="8 9">DSM 5130</strain>
    </source>
</reference>
<dbReference type="PANTHER" id="PTHR30349:SF41">
    <property type="entry name" value="INTEGRASE_RECOMBINASE PROTEIN MJ0367-RELATED"/>
    <property type="match status" value="1"/>
</dbReference>
<dbReference type="Gene3D" id="1.10.150.130">
    <property type="match status" value="1"/>
</dbReference>
<dbReference type="Pfam" id="PF00589">
    <property type="entry name" value="Phage_integrase"/>
    <property type="match status" value="1"/>
</dbReference>
<dbReference type="Proteomes" id="UP000029273">
    <property type="component" value="Unassembled WGS sequence"/>
</dbReference>
<evidence type="ECO:0000256" key="5">
    <source>
        <dbReference type="PROSITE-ProRule" id="PRU01248"/>
    </source>
</evidence>
<sequence>MDEALIQEICMHWRHQALAGDEQIRILGQAAEERRTGHAEREVTRAALKETLSQSALEAVEPALKGFLYLNGLHIDQKDTEGYRRLLYRFLQTVTEVHDQQLARDAGEVVWTPEAPLTPRSPTTPGLSLEIAFEDWKRFDPSRPARTVADVRRVVDAFQQLTAHKPLEAIERQEVIAYRDQCIAQGLSAKTVSKKIALLCALFNVAIDSGKLRYNPAQRVSIPRGDRRQRKPFDLDDLKRIFGPTLYTRGLGRKTGAAGIWLPLLALYQGCRVEELAQLRVADVQHAEGIDYLNIDDDTDATHTQGAEAVGKRLKNTASRRRLPLHPAVIAAGFLDYVEQVRAQRHHRLFPSLIPDKDGKYSSTFSKAFMRYLRSDLEITDRSKVFHSFRHRFRSACRDAGLDEEIADALMGHSDGQKTGRHYGERFSLIRLHEAISRIQYPGLEIPRHPSH</sequence>
<dbReference type="CDD" id="cd01184">
    <property type="entry name" value="INT_C_like_1"/>
    <property type="match status" value="1"/>
</dbReference>
<evidence type="ECO:0000256" key="1">
    <source>
        <dbReference type="ARBA" id="ARBA00008857"/>
    </source>
</evidence>
<dbReference type="EMBL" id="JQSG02000001">
    <property type="protein sequence ID" value="OBS10364.1"/>
    <property type="molecule type" value="Genomic_DNA"/>
</dbReference>
<dbReference type="InterPro" id="IPR044068">
    <property type="entry name" value="CB"/>
</dbReference>
<gene>
    <name evidence="8" type="ORF">Thpro_020080</name>
</gene>
<dbReference type="InterPro" id="IPR004107">
    <property type="entry name" value="Integrase_SAM-like_N"/>
</dbReference>
<feature type="domain" description="Tyr recombinase" evidence="6">
    <location>
        <begin position="228"/>
        <end position="437"/>
    </location>
</feature>
<evidence type="ECO:0008006" key="10">
    <source>
        <dbReference type="Google" id="ProtNLM"/>
    </source>
</evidence>
<evidence type="ECO:0000256" key="3">
    <source>
        <dbReference type="ARBA" id="ARBA00023125"/>
    </source>
</evidence>
<dbReference type="InterPro" id="IPR010998">
    <property type="entry name" value="Integrase_recombinase_N"/>
</dbReference>
<evidence type="ECO:0000256" key="4">
    <source>
        <dbReference type="ARBA" id="ARBA00023172"/>
    </source>
</evidence>
<comment type="similarity">
    <text evidence="1">Belongs to the 'phage' integrase family.</text>
</comment>
<dbReference type="PROSITE" id="PS51898">
    <property type="entry name" value="TYR_RECOMBINASE"/>
    <property type="match status" value="1"/>
</dbReference>
<dbReference type="PROSITE" id="PS51900">
    <property type="entry name" value="CB"/>
    <property type="match status" value="1"/>
</dbReference>
<accession>A0A1A6C739</accession>
<dbReference type="InterPro" id="IPR002104">
    <property type="entry name" value="Integrase_catalytic"/>
</dbReference>
<evidence type="ECO:0000313" key="9">
    <source>
        <dbReference type="Proteomes" id="UP000029273"/>
    </source>
</evidence>
<feature type="domain" description="Core-binding (CB)" evidence="7">
    <location>
        <begin position="127"/>
        <end position="207"/>
    </location>
</feature>
<dbReference type="SUPFAM" id="SSF56349">
    <property type="entry name" value="DNA breaking-rejoining enzymes"/>
    <property type="match status" value="1"/>
</dbReference>
<evidence type="ECO:0000256" key="2">
    <source>
        <dbReference type="ARBA" id="ARBA00022908"/>
    </source>
</evidence>
<dbReference type="InterPro" id="IPR011010">
    <property type="entry name" value="DNA_brk_join_enz"/>
</dbReference>
<dbReference type="InterPro" id="IPR013762">
    <property type="entry name" value="Integrase-like_cat_sf"/>
</dbReference>
<dbReference type="GO" id="GO:0006310">
    <property type="term" value="P:DNA recombination"/>
    <property type="evidence" value="ECO:0007669"/>
    <property type="project" value="UniProtKB-KW"/>
</dbReference>
<dbReference type="AlphaFoldDB" id="A0A1A6C739"/>
<keyword evidence="2" id="KW-0229">DNA integration</keyword>